<gene>
    <name evidence="1" type="ORF">EV382_1682</name>
</gene>
<evidence type="ECO:0000313" key="2">
    <source>
        <dbReference type="Proteomes" id="UP000293781"/>
    </source>
</evidence>
<sequence>MTTSTAFLIRALEARTLDTVRCTRHDAADRPVEALPAGGGEPLRCCLRDAEAGEALLLFGYAPPGAAGPYREIGPVFAHAVACSGPEPAGGHPPAWRGRAQVLRAYDRQGRIHGGRLHDGTDPEAVIAELFADPAVYELHSRNVVYGCFMFAVERAAG</sequence>
<dbReference type="InterPro" id="IPR009593">
    <property type="entry name" value="DUF1203"/>
</dbReference>
<dbReference type="EMBL" id="SHKK01000001">
    <property type="protein sequence ID" value="RZT78497.1"/>
    <property type="molecule type" value="Genomic_DNA"/>
</dbReference>
<reference evidence="1 2" key="1">
    <citation type="submission" date="2019-02" db="EMBL/GenBank/DDBJ databases">
        <title>Sequencing the genomes of 1000 actinobacteria strains.</title>
        <authorList>
            <person name="Klenk H.-P."/>
        </authorList>
    </citation>
    <scope>NUCLEOTIDE SEQUENCE [LARGE SCALE GENOMIC DNA]</scope>
    <source>
        <strain evidence="1 2">DSM 45888</strain>
    </source>
</reference>
<comment type="caution">
    <text evidence="1">The sequence shown here is derived from an EMBL/GenBank/DDBJ whole genome shotgun (WGS) entry which is preliminary data.</text>
</comment>
<organism evidence="1 2">
    <name type="scientific">Micromonospora violae</name>
    <dbReference type="NCBI Taxonomy" id="1278207"/>
    <lineage>
        <taxon>Bacteria</taxon>
        <taxon>Bacillati</taxon>
        <taxon>Actinomycetota</taxon>
        <taxon>Actinomycetes</taxon>
        <taxon>Micromonosporales</taxon>
        <taxon>Micromonosporaceae</taxon>
        <taxon>Micromonospora</taxon>
    </lineage>
</organism>
<keyword evidence="2" id="KW-1185">Reference proteome</keyword>
<accession>A0A4Q7UBI2</accession>
<dbReference type="RefSeq" id="WP_130400993.1">
    <property type="nucleotide sequence ID" value="NZ_SHKK01000001.1"/>
</dbReference>
<proteinExistence type="predicted"/>
<dbReference type="OrthoDB" id="118609at2"/>
<name>A0A4Q7UBI2_9ACTN</name>
<dbReference type="Pfam" id="PF06718">
    <property type="entry name" value="DUF1203"/>
    <property type="match status" value="1"/>
</dbReference>
<dbReference type="PIRSF" id="PIRSF034110">
    <property type="entry name" value="DUF1203"/>
    <property type="match status" value="1"/>
</dbReference>
<evidence type="ECO:0000313" key="1">
    <source>
        <dbReference type="EMBL" id="RZT78497.1"/>
    </source>
</evidence>
<dbReference type="Proteomes" id="UP000293781">
    <property type="component" value="Unassembled WGS sequence"/>
</dbReference>
<dbReference type="AlphaFoldDB" id="A0A4Q7UBI2"/>
<protein>
    <submittedName>
        <fullName evidence="1">Uncharacterized protein DUF1203</fullName>
    </submittedName>
</protein>